<evidence type="ECO:0000313" key="1">
    <source>
        <dbReference type="EMBL" id="MBS9522565.1"/>
    </source>
</evidence>
<organism evidence="1 2">
    <name type="scientific">Litoribacter ruber</name>
    <dbReference type="NCBI Taxonomy" id="702568"/>
    <lineage>
        <taxon>Bacteria</taxon>
        <taxon>Pseudomonadati</taxon>
        <taxon>Bacteroidota</taxon>
        <taxon>Cytophagia</taxon>
        <taxon>Cytophagales</taxon>
        <taxon>Cyclobacteriaceae</taxon>
        <taxon>Litoribacter</taxon>
    </lineage>
</organism>
<dbReference type="Pfam" id="PF05742">
    <property type="entry name" value="TANGO2"/>
    <property type="match status" value="1"/>
</dbReference>
<name>A0AAP2CF67_9BACT</name>
<dbReference type="InterPro" id="IPR008551">
    <property type="entry name" value="TANGO2"/>
</dbReference>
<proteinExistence type="predicted"/>
<evidence type="ECO:0000313" key="2">
    <source>
        <dbReference type="Proteomes" id="UP001319104"/>
    </source>
</evidence>
<accession>A0AAP2CF67</accession>
<sequence length="252" mass="28881">MCLLTFNWLAHPEYRLILVGNRDEVFDRPSKPIHQWDSGFFGGKDLKSGGAWMGISPEGRFAAITNYRDFYNLKENPVSRGFLVKNFLEGSMSPFDYLTEISTKMDKYDGFNLLVADTEKMYYLSNYGEDIIEIEPGLHTLSNELLNSDWPKEQLAQEDLQELILLDKLHPTEMLDILKSEEIIPDEKLPDTGVTLIQERALSAQFVRLEDYYGTVNTTAILWGHDGSGLISEKFYVGKEEAENNTITFRTK</sequence>
<reference evidence="1 2" key="1">
    <citation type="submission" date="2021-05" db="EMBL/GenBank/DDBJ databases">
        <authorList>
            <person name="Zhang Z.D."/>
            <person name="Osman G."/>
        </authorList>
    </citation>
    <scope>NUCLEOTIDE SEQUENCE [LARGE SCALE GENOMIC DNA]</scope>
    <source>
        <strain evidence="1 2">KCTC 32217</strain>
    </source>
</reference>
<dbReference type="PANTHER" id="PTHR17985:SF8">
    <property type="entry name" value="TRANSPORT AND GOLGI ORGANIZATION PROTEIN 2 HOMOLOG"/>
    <property type="match status" value="1"/>
</dbReference>
<comment type="caution">
    <text evidence="1">The sequence shown here is derived from an EMBL/GenBank/DDBJ whole genome shotgun (WGS) entry which is preliminary data.</text>
</comment>
<dbReference type="RefSeq" id="WP_213943463.1">
    <property type="nucleotide sequence ID" value="NZ_JAHBGI010000004.1"/>
</dbReference>
<dbReference type="AlphaFoldDB" id="A0AAP2CF67"/>
<gene>
    <name evidence="1" type="ORF">KI659_00930</name>
</gene>
<dbReference type="EMBL" id="JAHCMY010000001">
    <property type="protein sequence ID" value="MBS9522565.1"/>
    <property type="molecule type" value="Genomic_DNA"/>
</dbReference>
<dbReference type="PANTHER" id="PTHR17985">
    <property type="entry name" value="SER/THR-RICH PROTEIN T10 IN DGCR REGION"/>
    <property type="match status" value="1"/>
</dbReference>
<keyword evidence="2" id="KW-1185">Reference proteome</keyword>
<protein>
    <submittedName>
        <fullName evidence="1">NRDE family protein</fullName>
    </submittedName>
</protein>
<dbReference type="Proteomes" id="UP001319104">
    <property type="component" value="Unassembled WGS sequence"/>
</dbReference>